<reference evidence="1 2" key="1">
    <citation type="journal article" date="2021" name="ISME Commun">
        <title>Automated analysis of genomic sequences facilitates high-throughput and comprehensive description of bacteria.</title>
        <authorList>
            <person name="Hitch T.C.A."/>
        </authorList>
    </citation>
    <scope>NUCLEOTIDE SEQUENCE [LARGE SCALE GENOMIC DNA]</scope>
    <source>
        <strain evidence="1 2">Sanger_34</strain>
    </source>
</reference>
<dbReference type="RefSeq" id="WP_147574223.1">
    <property type="nucleotide sequence ID" value="NZ_JAOQJE010000008.1"/>
</dbReference>
<dbReference type="EMBL" id="JAOQJE010000008">
    <property type="protein sequence ID" value="MCU6789432.1"/>
    <property type="molecule type" value="Genomic_DNA"/>
</dbReference>
<sequence length="225" mass="25220">MTNTRIPNMTNEHTPSFYLQEAYHLARELEQLPPDAPERSRTADEALCAAETAVLTARRTFGGLLEKGRQGKPLRLAPRAPALTGTVSVTREGWTAIRLDTLLQNARRRTTGYIENSLLELLRQWRGRGGVLPWYRHAFVAITEHTDRRGGSVYDPDNREWKAVTNALKGVLFEDDDQFTVSLILDTVPDGRGCTEIMVLPYHEAAAYLSGRNFGKDTAANRSKP</sequence>
<accession>A0ABT2U642</accession>
<organism evidence="1 2">
    <name type="scientific">Agathobaculum ammoniilyticum</name>
    <dbReference type="NCBI Taxonomy" id="2981778"/>
    <lineage>
        <taxon>Bacteria</taxon>
        <taxon>Bacillati</taxon>
        <taxon>Bacillota</taxon>
        <taxon>Clostridia</taxon>
        <taxon>Eubacteriales</taxon>
        <taxon>Butyricicoccaceae</taxon>
        <taxon>Agathobaculum</taxon>
    </lineage>
</organism>
<gene>
    <name evidence="1" type="ORF">OCV66_10085</name>
</gene>
<evidence type="ECO:0000313" key="2">
    <source>
        <dbReference type="Proteomes" id="UP001652397"/>
    </source>
</evidence>
<comment type="caution">
    <text evidence="1">The sequence shown here is derived from an EMBL/GenBank/DDBJ whole genome shotgun (WGS) entry which is preliminary data.</text>
</comment>
<name>A0ABT2U642_9FIRM</name>
<evidence type="ECO:0000313" key="1">
    <source>
        <dbReference type="EMBL" id="MCU6789432.1"/>
    </source>
</evidence>
<proteinExistence type="predicted"/>
<dbReference type="SUPFAM" id="SSF103084">
    <property type="entry name" value="Holliday junction resolvase RusA"/>
    <property type="match status" value="1"/>
</dbReference>
<dbReference type="InterPro" id="IPR036614">
    <property type="entry name" value="RusA-like_sf"/>
</dbReference>
<protein>
    <submittedName>
        <fullName evidence="1">Uncharacterized protein</fullName>
    </submittedName>
</protein>
<keyword evidence="2" id="KW-1185">Reference proteome</keyword>
<dbReference type="Proteomes" id="UP001652397">
    <property type="component" value="Unassembled WGS sequence"/>
</dbReference>